<keyword evidence="2" id="KW-1185">Reference proteome</keyword>
<gene>
    <name evidence="1" type="ORF">HPB49_001541</name>
</gene>
<comment type="caution">
    <text evidence="1">The sequence shown here is derived from an EMBL/GenBank/DDBJ whole genome shotgun (WGS) entry which is preliminary data.</text>
</comment>
<sequence>MTSILAALSCTLCTVIFLVVTDVWCLDNGLALTPPMGWFTWSRFMCNELKVRQKGLKFGIYTDVGPKTCDGFPGSYGHYKTDARTFADWGVDYVKVDGCNVKPSEMDTLYPAFGQAILDSGYDMVYSCEWPFYQMVAGIRMAHWAIVAAPLVLSNDLRDVPQESKQLLLNKYIIAVDQDELGLFGKRVCKMNNLGVRSRGVIPQLANGEKSLAVLIHNTKVLGGPVEECISFFEPWPR</sequence>
<proteinExistence type="predicted"/>
<evidence type="ECO:0000313" key="1">
    <source>
        <dbReference type="EMBL" id="KAH7952825.1"/>
    </source>
</evidence>
<organism evidence="1 2">
    <name type="scientific">Dermacentor silvarum</name>
    <name type="common">Tick</name>
    <dbReference type="NCBI Taxonomy" id="543639"/>
    <lineage>
        <taxon>Eukaryota</taxon>
        <taxon>Metazoa</taxon>
        <taxon>Ecdysozoa</taxon>
        <taxon>Arthropoda</taxon>
        <taxon>Chelicerata</taxon>
        <taxon>Arachnida</taxon>
        <taxon>Acari</taxon>
        <taxon>Parasitiformes</taxon>
        <taxon>Ixodida</taxon>
        <taxon>Ixodoidea</taxon>
        <taxon>Ixodidae</taxon>
        <taxon>Rhipicephalinae</taxon>
        <taxon>Dermacentor</taxon>
    </lineage>
</organism>
<reference evidence="1" key="1">
    <citation type="submission" date="2020-05" db="EMBL/GenBank/DDBJ databases">
        <title>Large-scale comparative analyses of tick genomes elucidate their genetic diversity and vector capacities.</title>
        <authorList>
            <person name="Jia N."/>
            <person name="Wang J."/>
            <person name="Shi W."/>
            <person name="Du L."/>
            <person name="Sun Y."/>
            <person name="Zhan W."/>
            <person name="Jiang J."/>
            <person name="Wang Q."/>
            <person name="Zhang B."/>
            <person name="Ji P."/>
            <person name="Sakyi L.B."/>
            <person name="Cui X."/>
            <person name="Yuan T."/>
            <person name="Jiang B."/>
            <person name="Yang W."/>
            <person name="Lam T.T.-Y."/>
            <person name="Chang Q."/>
            <person name="Ding S."/>
            <person name="Wang X."/>
            <person name="Zhu J."/>
            <person name="Ruan X."/>
            <person name="Zhao L."/>
            <person name="Wei J."/>
            <person name="Que T."/>
            <person name="Du C."/>
            <person name="Cheng J."/>
            <person name="Dai P."/>
            <person name="Han X."/>
            <person name="Huang E."/>
            <person name="Gao Y."/>
            <person name="Liu J."/>
            <person name="Shao H."/>
            <person name="Ye R."/>
            <person name="Li L."/>
            <person name="Wei W."/>
            <person name="Wang X."/>
            <person name="Wang C."/>
            <person name="Yang T."/>
            <person name="Huo Q."/>
            <person name="Li W."/>
            <person name="Guo W."/>
            <person name="Chen H."/>
            <person name="Zhou L."/>
            <person name="Ni X."/>
            <person name="Tian J."/>
            <person name="Zhou Y."/>
            <person name="Sheng Y."/>
            <person name="Liu T."/>
            <person name="Pan Y."/>
            <person name="Xia L."/>
            <person name="Li J."/>
            <person name="Zhao F."/>
            <person name="Cao W."/>
        </authorList>
    </citation>
    <scope>NUCLEOTIDE SEQUENCE</scope>
    <source>
        <strain evidence="1">Dsil-2018</strain>
    </source>
</reference>
<evidence type="ECO:0000313" key="2">
    <source>
        <dbReference type="Proteomes" id="UP000821865"/>
    </source>
</evidence>
<name>A0ACB8CUG9_DERSI</name>
<dbReference type="Proteomes" id="UP000821865">
    <property type="component" value="Chromosome 4"/>
</dbReference>
<accession>A0ACB8CUG9</accession>
<protein>
    <submittedName>
        <fullName evidence="1">Uncharacterized protein</fullName>
    </submittedName>
</protein>
<dbReference type="EMBL" id="CM023473">
    <property type="protein sequence ID" value="KAH7952825.1"/>
    <property type="molecule type" value="Genomic_DNA"/>
</dbReference>